<proteinExistence type="predicted"/>
<keyword evidence="1" id="KW-1133">Transmembrane helix</keyword>
<feature type="transmembrane region" description="Helical" evidence="1">
    <location>
        <begin position="35"/>
        <end position="54"/>
    </location>
</feature>
<reference evidence="2 3" key="1">
    <citation type="submission" date="2020-09" db="EMBL/GenBank/DDBJ databases">
        <title>Characterization of Treponema spp. from bovine digital dermatitis in Korea.</title>
        <authorList>
            <person name="Espiritu H.M."/>
            <person name="Cho Y.I."/>
            <person name="Mamuad L."/>
        </authorList>
    </citation>
    <scope>NUCLEOTIDE SEQUENCE [LARGE SCALE GENOMIC DNA]</scope>
    <source>
        <strain evidence="2 3">KS1</strain>
    </source>
</reference>
<dbReference type="AlphaFoldDB" id="A0A7S6WPM2"/>
<dbReference type="EMBL" id="CP061839">
    <property type="protein sequence ID" value="QOW60437.1"/>
    <property type="molecule type" value="Genomic_DNA"/>
</dbReference>
<keyword evidence="1" id="KW-0812">Transmembrane</keyword>
<evidence type="ECO:0000256" key="1">
    <source>
        <dbReference type="SAM" id="Phobius"/>
    </source>
</evidence>
<sequence length="370" mass="42250">MSDFLVSEILVLILLIPPCLRPFSKGLKKAGAVPLLPWFAAVILLFIMFGQGITVSLLPVIAIAVICIITEFARFVMFLNGLPNGFYSGFSYFLRIFMLILLGGVFFCTFYFSPERDYPANYSDFTKEDLIFNSNGKEFCGGVFYKPQNVKNEHITVAVLSAYPHCSSYSNTFSRFFANAGYNTVELTNPENINIKFLPKRYTEFLASCNAVLKRNGKKEHKEKQNSDFFNFTVSEILNLRKNSSFYVIAEGRYRQALYDYFVQNPGAFSGIFFILSEEEEISGINRERSCILDERGQLKFSHELSEFPVCLFIRPKEKLSQFGELRCDDVLAARLLGASRDLGRKDRITAAEVFEKWLKIRDEITIGHL</sequence>
<evidence type="ECO:0000313" key="3">
    <source>
        <dbReference type="Proteomes" id="UP000593915"/>
    </source>
</evidence>
<accession>A0A7S6WPM2</accession>
<organism evidence="2 3">
    <name type="scientific">Treponema pedis</name>
    <dbReference type="NCBI Taxonomy" id="409322"/>
    <lineage>
        <taxon>Bacteria</taxon>
        <taxon>Pseudomonadati</taxon>
        <taxon>Spirochaetota</taxon>
        <taxon>Spirochaetia</taxon>
        <taxon>Spirochaetales</taxon>
        <taxon>Treponemataceae</taxon>
        <taxon>Treponema</taxon>
    </lineage>
</organism>
<gene>
    <name evidence="2" type="ORF">IFE08_11555</name>
</gene>
<feature type="transmembrane region" description="Helical" evidence="1">
    <location>
        <begin position="60"/>
        <end position="80"/>
    </location>
</feature>
<protein>
    <submittedName>
        <fullName evidence="2">Uncharacterized protein</fullName>
    </submittedName>
</protein>
<feature type="transmembrane region" description="Helical" evidence="1">
    <location>
        <begin position="92"/>
        <end position="112"/>
    </location>
</feature>
<feature type="transmembrane region" description="Helical" evidence="1">
    <location>
        <begin position="6"/>
        <end position="23"/>
    </location>
</feature>
<keyword evidence="1" id="KW-0472">Membrane</keyword>
<name>A0A7S6WPM2_9SPIR</name>
<dbReference type="RefSeq" id="WP_024467514.1">
    <property type="nucleotide sequence ID" value="NZ_CP061839.1"/>
</dbReference>
<dbReference type="Proteomes" id="UP000593915">
    <property type="component" value="Chromosome"/>
</dbReference>
<evidence type="ECO:0000313" key="2">
    <source>
        <dbReference type="EMBL" id="QOW60437.1"/>
    </source>
</evidence>